<name>A0A9W9YX02_9CNID</name>
<dbReference type="GO" id="GO:0004046">
    <property type="term" value="F:aminoacylase activity"/>
    <property type="evidence" value="ECO:0007669"/>
    <property type="project" value="UniProtKB-EC"/>
</dbReference>
<accession>A0A9W9YX02</accession>
<dbReference type="EMBL" id="MU826901">
    <property type="protein sequence ID" value="KAJ7369593.1"/>
    <property type="molecule type" value="Genomic_DNA"/>
</dbReference>
<sequence length="60" mass="6434">MREFLKSDDFKSINLGFALDEGMKVTCKGSPGHGSRFIENSAAEKMGGVQANVVPPEMSS</sequence>
<dbReference type="OrthoDB" id="3064516at2759"/>
<evidence type="ECO:0000313" key="1">
    <source>
        <dbReference type="EMBL" id="KAJ7369593.1"/>
    </source>
</evidence>
<organism evidence="1 2">
    <name type="scientific">Desmophyllum pertusum</name>
    <dbReference type="NCBI Taxonomy" id="174260"/>
    <lineage>
        <taxon>Eukaryota</taxon>
        <taxon>Metazoa</taxon>
        <taxon>Cnidaria</taxon>
        <taxon>Anthozoa</taxon>
        <taxon>Hexacorallia</taxon>
        <taxon>Scleractinia</taxon>
        <taxon>Caryophylliina</taxon>
        <taxon>Caryophylliidae</taxon>
        <taxon>Desmophyllum</taxon>
    </lineage>
</organism>
<evidence type="ECO:0000313" key="2">
    <source>
        <dbReference type="Proteomes" id="UP001163046"/>
    </source>
</evidence>
<feature type="non-terminal residue" evidence="1">
    <location>
        <position position="1"/>
    </location>
</feature>
<keyword evidence="1" id="KW-0378">Hydrolase</keyword>
<keyword evidence="2" id="KW-1185">Reference proteome</keyword>
<dbReference type="Proteomes" id="UP001163046">
    <property type="component" value="Unassembled WGS sequence"/>
</dbReference>
<proteinExistence type="predicted"/>
<dbReference type="AlphaFoldDB" id="A0A9W9YX02"/>
<comment type="caution">
    <text evidence="1">The sequence shown here is derived from an EMBL/GenBank/DDBJ whole genome shotgun (WGS) entry which is preliminary data.</text>
</comment>
<reference evidence="1" key="1">
    <citation type="submission" date="2023-01" db="EMBL/GenBank/DDBJ databases">
        <title>Genome assembly of the deep-sea coral Lophelia pertusa.</title>
        <authorList>
            <person name="Herrera S."/>
            <person name="Cordes E."/>
        </authorList>
    </citation>
    <scope>NUCLEOTIDE SEQUENCE</scope>
    <source>
        <strain evidence="1">USNM1676648</strain>
        <tissue evidence="1">Polyp</tissue>
    </source>
</reference>
<protein>
    <submittedName>
        <fullName evidence="1">Adenylate cyclase</fullName>
        <ecNumber evidence="1">3.5.1.14</ecNumber>
    </submittedName>
</protein>
<gene>
    <name evidence="1" type="primary">ACY1_2</name>
    <name evidence="1" type="ORF">OS493_037719</name>
</gene>
<dbReference type="EC" id="3.5.1.14" evidence="1"/>